<dbReference type="Gene3D" id="1.10.10.10">
    <property type="entry name" value="Winged helix-like DNA-binding domain superfamily/Winged helix DNA-binding domain"/>
    <property type="match status" value="1"/>
</dbReference>
<dbReference type="PANTHER" id="PTHR33164:SF106">
    <property type="entry name" value="TRANSCRIPTIONAL REGULATORY PROTEIN"/>
    <property type="match status" value="1"/>
</dbReference>
<dbReference type="Proteomes" id="UP001500767">
    <property type="component" value="Unassembled WGS sequence"/>
</dbReference>
<sequence length="156" mass="16544">MGDEEQAGGSRRAGPTWLLRQLQTAMGDAETALARRLGIGPTDLAAMTHLTFAPTPIGPRELSGRLGITPGATTELVDRLERAGHLERRRDTVDRRRVQLHASTATLAEVSGALGPLLAALDAVAAGLDAHDRDVVTRYLGDVLAAYEGFARPDLA</sequence>
<evidence type="ECO:0000313" key="2">
    <source>
        <dbReference type="EMBL" id="GAA3567742.1"/>
    </source>
</evidence>
<dbReference type="SMART" id="SM00347">
    <property type="entry name" value="HTH_MARR"/>
    <property type="match status" value="1"/>
</dbReference>
<dbReference type="InterPro" id="IPR000835">
    <property type="entry name" value="HTH_MarR-typ"/>
</dbReference>
<dbReference type="PANTHER" id="PTHR33164">
    <property type="entry name" value="TRANSCRIPTIONAL REGULATOR, MARR FAMILY"/>
    <property type="match status" value="1"/>
</dbReference>
<evidence type="ECO:0000259" key="1">
    <source>
        <dbReference type="PROSITE" id="PS50995"/>
    </source>
</evidence>
<keyword evidence="3" id="KW-1185">Reference proteome</keyword>
<comment type="caution">
    <text evidence="2">The sequence shown here is derived from an EMBL/GenBank/DDBJ whole genome shotgun (WGS) entry which is preliminary data.</text>
</comment>
<evidence type="ECO:0000313" key="3">
    <source>
        <dbReference type="Proteomes" id="UP001500767"/>
    </source>
</evidence>
<accession>A0ABP6XIB7</accession>
<dbReference type="Pfam" id="PF01047">
    <property type="entry name" value="MarR"/>
    <property type="match status" value="1"/>
</dbReference>
<dbReference type="InterPro" id="IPR039422">
    <property type="entry name" value="MarR/SlyA-like"/>
</dbReference>
<feature type="domain" description="HTH marR-type" evidence="1">
    <location>
        <begin position="15"/>
        <end position="145"/>
    </location>
</feature>
<dbReference type="SUPFAM" id="SSF46785">
    <property type="entry name" value="Winged helix' DNA-binding domain"/>
    <property type="match status" value="1"/>
</dbReference>
<gene>
    <name evidence="2" type="ORF">GCM10022197_24910</name>
</gene>
<dbReference type="RefSeq" id="WP_204910388.1">
    <property type="nucleotide sequence ID" value="NZ_BAAAYR010000002.1"/>
</dbReference>
<name>A0ABP6XIB7_9ACTN</name>
<dbReference type="EMBL" id="BAAAYR010000002">
    <property type="protein sequence ID" value="GAA3567742.1"/>
    <property type="molecule type" value="Genomic_DNA"/>
</dbReference>
<protein>
    <submittedName>
        <fullName evidence="2">MarR family winged helix-turn-helix transcriptional regulator</fullName>
    </submittedName>
</protein>
<reference evidence="3" key="1">
    <citation type="journal article" date="2019" name="Int. J. Syst. Evol. Microbiol.">
        <title>The Global Catalogue of Microorganisms (GCM) 10K type strain sequencing project: providing services to taxonomists for standard genome sequencing and annotation.</title>
        <authorList>
            <consortium name="The Broad Institute Genomics Platform"/>
            <consortium name="The Broad Institute Genome Sequencing Center for Infectious Disease"/>
            <person name="Wu L."/>
            <person name="Ma J."/>
        </authorList>
    </citation>
    <scope>NUCLEOTIDE SEQUENCE [LARGE SCALE GENOMIC DNA]</scope>
    <source>
        <strain evidence="3">JCM 16540</strain>
    </source>
</reference>
<proteinExistence type="predicted"/>
<dbReference type="PROSITE" id="PS50995">
    <property type="entry name" value="HTH_MARR_2"/>
    <property type="match status" value="1"/>
</dbReference>
<dbReference type="InterPro" id="IPR036390">
    <property type="entry name" value="WH_DNA-bd_sf"/>
</dbReference>
<organism evidence="2 3">
    <name type="scientific">Microlunatus spumicola</name>
    <dbReference type="NCBI Taxonomy" id="81499"/>
    <lineage>
        <taxon>Bacteria</taxon>
        <taxon>Bacillati</taxon>
        <taxon>Actinomycetota</taxon>
        <taxon>Actinomycetes</taxon>
        <taxon>Propionibacteriales</taxon>
        <taxon>Propionibacteriaceae</taxon>
        <taxon>Microlunatus</taxon>
    </lineage>
</organism>
<dbReference type="InterPro" id="IPR036388">
    <property type="entry name" value="WH-like_DNA-bd_sf"/>
</dbReference>